<sequence>MKKYFALLFFCVISILFTPQEVQAQNENNLIEVTINHYVNPYQDTDVLFKKEIIYLNEGSIFDPKQYYLDFSYTEWDSNYSYNDLDNELPFEVHKEDSHLEINYYYLAEIESTDLIEITMNHYVDPYQDFNVLYKKEILYLPKNSIFDPKQYYLDFSYTEWNPEYSYNDLKNQSPFELYQGDSGLEINYYYLAEIEINKLVKITINHLVDPYQDFDRLYKKEIYYLPEGSIFDPANYFLDFSYTEWDSEYSYNNLENQNVFKITQSDSGLEVNYYYRAEI</sequence>
<proteinExistence type="predicted"/>
<feature type="signal peptide" evidence="1">
    <location>
        <begin position="1"/>
        <end position="24"/>
    </location>
</feature>
<dbReference type="PATRIC" id="fig|1449336.4.peg.24"/>
<dbReference type="EMBL" id="JQBS01000006">
    <property type="protein sequence ID" value="KRN57505.1"/>
    <property type="molecule type" value="Genomic_DNA"/>
</dbReference>
<reference evidence="2 3" key="1">
    <citation type="journal article" date="2015" name="Genome Announc.">
        <title>Expanding the biotechnology potential of lactobacilli through comparative genomics of 213 strains and associated genera.</title>
        <authorList>
            <person name="Sun Z."/>
            <person name="Harris H.M."/>
            <person name="McCann A."/>
            <person name="Guo C."/>
            <person name="Argimon S."/>
            <person name="Zhang W."/>
            <person name="Yang X."/>
            <person name="Jeffery I.B."/>
            <person name="Cooney J.C."/>
            <person name="Kagawa T.F."/>
            <person name="Liu W."/>
            <person name="Song Y."/>
            <person name="Salvetti E."/>
            <person name="Wrobel A."/>
            <person name="Rasinkangas P."/>
            <person name="Parkhill J."/>
            <person name="Rea M.C."/>
            <person name="O'Sullivan O."/>
            <person name="Ritari J."/>
            <person name="Douillard F.P."/>
            <person name="Paul Ross R."/>
            <person name="Yang R."/>
            <person name="Briner A.E."/>
            <person name="Felis G.E."/>
            <person name="de Vos W.M."/>
            <person name="Barrangou R."/>
            <person name="Klaenhammer T.R."/>
            <person name="Caufield P.W."/>
            <person name="Cui Y."/>
            <person name="Zhang H."/>
            <person name="O'Toole P.W."/>
        </authorList>
    </citation>
    <scope>NUCLEOTIDE SEQUENCE [LARGE SCALE GENOMIC DNA]</scope>
    <source>
        <strain evidence="2 3">DSM 20623</strain>
    </source>
</reference>
<keyword evidence="3" id="KW-1185">Reference proteome</keyword>
<dbReference type="RefSeq" id="WP_034572772.1">
    <property type="nucleotide sequence ID" value="NZ_JQBS01000006.1"/>
</dbReference>
<evidence type="ECO:0000256" key="1">
    <source>
        <dbReference type="SAM" id="SignalP"/>
    </source>
</evidence>
<evidence type="ECO:0000313" key="2">
    <source>
        <dbReference type="EMBL" id="KRN57505.1"/>
    </source>
</evidence>
<name>A0A0R2HXT1_CARDV</name>
<dbReference type="AlphaFoldDB" id="A0A0R2HXT1"/>
<gene>
    <name evidence="2" type="ORF">IV74_GL000024</name>
</gene>
<protein>
    <recommendedName>
        <fullName evidence="4">MucBP domain-containing protein</fullName>
    </recommendedName>
</protein>
<evidence type="ECO:0008006" key="4">
    <source>
        <dbReference type="Google" id="ProtNLM"/>
    </source>
</evidence>
<keyword evidence="1" id="KW-0732">Signal</keyword>
<organism evidence="2 3">
    <name type="scientific">Carnobacterium divergens DSM 20623</name>
    <dbReference type="NCBI Taxonomy" id="1449336"/>
    <lineage>
        <taxon>Bacteria</taxon>
        <taxon>Bacillati</taxon>
        <taxon>Bacillota</taxon>
        <taxon>Bacilli</taxon>
        <taxon>Lactobacillales</taxon>
        <taxon>Carnobacteriaceae</taxon>
        <taxon>Carnobacterium</taxon>
    </lineage>
</organism>
<accession>A0A0R2HXT1</accession>
<comment type="caution">
    <text evidence="2">The sequence shown here is derived from an EMBL/GenBank/DDBJ whole genome shotgun (WGS) entry which is preliminary data.</text>
</comment>
<feature type="chain" id="PRO_5006417999" description="MucBP domain-containing protein" evidence="1">
    <location>
        <begin position="25"/>
        <end position="280"/>
    </location>
</feature>
<dbReference type="GeneID" id="89590073"/>
<dbReference type="Proteomes" id="UP000051658">
    <property type="component" value="Unassembled WGS sequence"/>
</dbReference>
<evidence type="ECO:0000313" key="3">
    <source>
        <dbReference type="Proteomes" id="UP000051658"/>
    </source>
</evidence>